<proteinExistence type="predicted"/>
<evidence type="ECO:0000256" key="7">
    <source>
        <dbReference type="SAM" id="Phobius"/>
    </source>
</evidence>
<dbReference type="PANTHER" id="PTHR36115:SF6">
    <property type="entry name" value="PROLINE-RICH ANTIGEN HOMOLOG"/>
    <property type="match status" value="1"/>
</dbReference>
<feature type="transmembrane region" description="Helical" evidence="7">
    <location>
        <begin position="79"/>
        <end position="97"/>
    </location>
</feature>
<gene>
    <name evidence="9" type="ORF">F4V45_01085</name>
</gene>
<evidence type="ECO:0000256" key="4">
    <source>
        <dbReference type="ARBA" id="ARBA00022989"/>
    </source>
</evidence>
<feature type="domain" description="RDD" evidence="8">
    <location>
        <begin position="42"/>
        <end position="166"/>
    </location>
</feature>
<protein>
    <submittedName>
        <fullName evidence="9">RDD family protein</fullName>
    </submittedName>
</protein>
<name>A0A5M9QUW5_9HELI</name>
<evidence type="ECO:0000256" key="3">
    <source>
        <dbReference type="ARBA" id="ARBA00022692"/>
    </source>
</evidence>
<sequence length="180" mass="20378">MSNKPVSSKPRFRTIKKLHKQPQAPSPKRPSTYSAIAREIFVVRRLKALLVDIFMIYTPILYCTYWILGSAQEFRQSQLAIALCFGAYAGICALFITKSGQTPGLRYVRLKLVDKGFSLESSANAQVGFWRAFVRIFVWAFSYAIVIGFIVPFIAKSHQCLHDSLMHTKIIDVDDPTQNA</sequence>
<comment type="subcellular location">
    <subcellularLocation>
        <location evidence="1">Cell membrane</location>
        <topology evidence="1">Multi-pass membrane protein</topology>
    </subcellularLocation>
</comment>
<evidence type="ECO:0000313" key="10">
    <source>
        <dbReference type="Proteomes" id="UP000323707"/>
    </source>
</evidence>
<feature type="compositionally biased region" description="Basic residues" evidence="6">
    <location>
        <begin position="10"/>
        <end position="20"/>
    </location>
</feature>
<dbReference type="Pfam" id="PF06271">
    <property type="entry name" value="RDD"/>
    <property type="match status" value="1"/>
</dbReference>
<keyword evidence="5 7" id="KW-0472">Membrane</keyword>
<reference evidence="9 10" key="1">
    <citation type="submission" date="2019-09" db="EMBL/GenBank/DDBJ databases">
        <title>Draft genome sequence of various Type strains from the CCUG.</title>
        <authorList>
            <person name="Pineiro-Iglesias B."/>
            <person name="Tunovic T."/>
            <person name="Unosson C."/>
            <person name="Inganas E."/>
            <person name="Ohlen M."/>
            <person name="Cardew S."/>
            <person name="Jensie-Markopoulos S."/>
            <person name="Salva-Serra F."/>
            <person name="Jaen-Luchoro D."/>
            <person name="Karlsson R."/>
            <person name="Svensson-Stadler L."/>
            <person name="Chun J."/>
            <person name="Moore E."/>
        </authorList>
    </citation>
    <scope>NUCLEOTIDE SEQUENCE [LARGE SCALE GENOMIC DNA]</scope>
    <source>
        <strain evidence="9 10">CCUG 32756T</strain>
    </source>
</reference>
<evidence type="ECO:0000313" key="9">
    <source>
        <dbReference type="EMBL" id="KAA8711226.1"/>
    </source>
</evidence>
<keyword evidence="2" id="KW-1003">Cell membrane</keyword>
<evidence type="ECO:0000256" key="1">
    <source>
        <dbReference type="ARBA" id="ARBA00004651"/>
    </source>
</evidence>
<feature type="transmembrane region" description="Helical" evidence="7">
    <location>
        <begin position="48"/>
        <end position="67"/>
    </location>
</feature>
<dbReference type="PANTHER" id="PTHR36115">
    <property type="entry name" value="PROLINE-RICH ANTIGEN HOMOLOG-RELATED"/>
    <property type="match status" value="1"/>
</dbReference>
<dbReference type="Proteomes" id="UP000323707">
    <property type="component" value="Unassembled WGS sequence"/>
</dbReference>
<evidence type="ECO:0000256" key="5">
    <source>
        <dbReference type="ARBA" id="ARBA00023136"/>
    </source>
</evidence>
<keyword evidence="4 7" id="KW-1133">Transmembrane helix</keyword>
<dbReference type="InterPro" id="IPR010432">
    <property type="entry name" value="RDD"/>
</dbReference>
<comment type="caution">
    <text evidence="9">The sequence shown here is derived from an EMBL/GenBank/DDBJ whole genome shotgun (WGS) entry which is preliminary data.</text>
</comment>
<evidence type="ECO:0000256" key="2">
    <source>
        <dbReference type="ARBA" id="ARBA00022475"/>
    </source>
</evidence>
<dbReference type="RefSeq" id="WP_150336682.1">
    <property type="nucleotide sequence ID" value="NZ_JAERIX010000037.1"/>
</dbReference>
<dbReference type="InterPro" id="IPR051791">
    <property type="entry name" value="Pra-immunoreactive"/>
</dbReference>
<dbReference type="EMBL" id="VXKE01000003">
    <property type="protein sequence ID" value="KAA8711226.1"/>
    <property type="molecule type" value="Genomic_DNA"/>
</dbReference>
<dbReference type="AlphaFoldDB" id="A0A5M9QUW5"/>
<organism evidence="9 10">
    <name type="scientific">Helicobacter canis</name>
    <dbReference type="NCBI Taxonomy" id="29419"/>
    <lineage>
        <taxon>Bacteria</taxon>
        <taxon>Pseudomonadati</taxon>
        <taxon>Campylobacterota</taxon>
        <taxon>Epsilonproteobacteria</taxon>
        <taxon>Campylobacterales</taxon>
        <taxon>Helicobacteraceae</taxon>
        <taxon>Helicobacter</taxon>
    </lineage>
</organism>
<feature type="region of interest" description="Disordered" evidence="6">
    <location>
        <begin position="1"/>
        <end position="31"/>
    </location>
</feature>
<feature type="transmembrane region" description="Helical" evidence="7">
    <location>
        <begin position="136"/>
        <end position="155"/>
    </location>
</feature>
<dbReference type="GO" id="GO:0005886">
    <property type="term" value="C:plasma membrane"/>
    <property type="evidence" value="ECO:0007669"/>
    <property type="project" value="UniProtKB-SubCell"/>
</dbReference>
<evidence type="ECO:0000259" key="8">
    <source>
        <dbReference type="Pfam" id="PF06271"/>
    </source>
</evidence>
<accession>A0A5M9QUW5</accession>
<evidence type="ECO:0000256" key="6">
    <source>
        <dbReference type="SAM" id="MobiDB-lite"/>
    </source>
</evidence>
<keyword evidence="3 7" id="KW-0812">Transmembrane</keyword>